<evidence type="ECO:0000313" key="4">
    <source>
        <dbReference type="Proteomes" id="UP000298416"/>
    </source>
</evidence>
<dbReference type="InterPro" id="IPR011990">
    <property type="entry name" value="TPR-like_helical_dom_sf"/>
</dbReference>
<evidence type="ECO:0000256" key="1">
    <source>
        <dbReference type="ARBA" id="ARBA00022737"/>
    </source>
</evidence>
<protein>
    <submittedName>
        <fullName evidence="3">Uncharacterized protein</fullName>
    </submittedName>
</protein>
<gene>
    <name evidence="3" type="ORF">SASPL_113255</name>
</gene>
<dbReference type="AlphaFoldDB" id="A0A8X8XZ80"/>
<dbReference type="NCBIfam" id="TIGR00756">
    <property type="entry name" value="PPR"/>
    <property type="match status" value="1"/>
</dbReference>
<keyword evidence="1" id="KW-0677">Repeat</keyword>
<dbReference type="PROSITE" id="PS51375">
    <property type="entry name" value="PPR"/>
    <property type="match status" value="2"/>
</dbReference>
<organism evidence="3">
    <name type="scientific">Salvia splendens</name>
    <name type="common">Scarlet sage</name>
    <dbReference type="NCBI Taxonomy" id="180675"/>
    <lineage>
        <taxon>Eukaryota</taxon>
        <taxon>Viridiplantae</taxon>
        <taxon>Streptophyta</taxon>
        <taxon>Embryophyta</taxon>
        <taxon>Tracheophyta</taxon>
        <taxon>Spermatophyta</taxon>
        <taxon>Magnoliopsida</taxon>
        <taxon>eudicotyledons</taxon>
        <taxon>Gunneridae</taxon>
        <taxon>Pentapetalae</taxon>
        <taxon>asterids</taxon>
        <taxon>lamiids</taxon>
        <taxon>Lamiales</taxon>
        <taxon>Lamiaceae</taxon>
        <taxon>Nepetoideae</taxon>
        <taxon>Mentheae</taxon>
        <taxon>Salviinae</taxon>
        <taxon>Salvia</taxon>
        <taxon>Salvia subgen. Calosphace</taxon>
        <taxon>core Calosphace</taxon>
    </lineage>
</organism>
<feature type="repeat" description="PPR" evidence="2">
    <location>
        <begin position="151"/>
        <end position="185"/>
    </location>
</feature>
<dbReference type="PANTHER" id="PTHR47594">
    <property type="entry name" value="PPR CONTAINING PLANT-LIKE PROTEIN"/>
    <property type="match status" value="1"/>
</dbReference>
<dbReference type="GO" id="GO:0000373">
    <property type="term" value="P:Group II intron splicing"/>
    <property type="evidence" value="ECO:0007669"/>
    <property type="project" value="InterPro"/>
</dbReference>
<dbReference type="GO" id="GO:0003723">
    <property type="term" value="F:RNA binding"/>
    <property type="evidence" value="ECO:0007669"/>
    <property type="project" value="InterPro"/>
</dbReference>
<dbReference type="Gene3D" id="1.25.40.10">
    <property type="entry name" value="Tetratricopeptide repeat domain"/>
    <property type="match status" value="1"/>
</dbReference>
<dbReference type="GO" id="GO:0009658">
    <property type="term" value="P:chloroplast organization"/>
    <property type="evidence" value="ECO:0007669"/>
    <property type="project" value="InterPro"/>
</dbReference>
<dbReference type="PANTHER" id="PTHR47594:SF5">
    <property type="entry name" value="PENTACOTRIPEPTIDE-REPEAT REGION OF PRORP DOMAIN-CONTAINING PROTEIN"/>
    <property type="match status" value="1"/>
</dbReference>
<keyword evidence="4" id="KW-1185">Reference proteome</keyword>
<comment type="caution">
    <text evidence="3">The sequence shown here is derived from an EMBL/GenBank/DDBJ whole genome shotgun (WGS) entry which is preliminary data.</text>
</comment>
<feature type="repeat" description="PPR" evidence="2">
    <location>
        <begin position="116"/>
        <end position="150"/>
    </location>
</feature>
<dbReference type="EMBL" id="PNBA02000005">
    <property type="protein sequence ID" value="KAG6422873.1"/>
    <property type="molecule type" value="Genomic_DNA"/>
</dbReference>
<dbReference type="InterPro" id="IPR044190">
    <property type="entry name" value="THA8-like"/>
</dbReference>
<reference evidence="3" key="2">
    <citation type="submission" date="2020-08" db="EMBL/GenBank/DDBJ databases">
        <title>Plant Genome Project.</title>
        <authorList>
            <person name="Zhang R.-G."/>
        </authorList>
    </citation>
    <scope>NUCLEOTIDE SEQUENCE</scope>
    <source>
        <strain evidence="3">Huo1</strain>
        <tissue evidence="3">Leaf</tissue>
    </source>
</reference>
<evidence type="ECO:0000256" key="2">
    <source>
        <dbReference type="PROSITE-ProRule" id="PRU00708"/>
    </source>
</evidence>
<dbReference type="Pfam" id="PF13041">
    <property type="entry name" value="PPR_2"/>
    <property type="match status" value="1"/>
</dbReference>
<dbReference type="Proteomes" id="UP000298416">
    <property type="component" value="Unassembled WGS sequence"/>
</dbReference>
<reference evidence="3" key="1">
    <citation type="submission" date="2018-01" db="EMBL/GenBank/DDBJ databases">
        <authorList>
            <person name="Mao J.F."/>
        </authorList>
    </citation>
    <scope>NUCLEOTIDE SEQUENCE</scope>
    <source>
        <strain evidence="3">Huo1</strain>
        <tissue evidence="3">Leaf</tissue>
    </source>
</reference>
<name>A0A8X8XZ80_SALSN</name>
<sequence length="283" mass="32573">MGSFKLQFSQLGLQQKPQISTFTLTLRIRCGGLRNGPRKPMWRTRVLSSEAIQAVQSLKLAQKSPSKLEQVLTTKLGRLLKADLEDALAELQRQNELDLALKVFDFVRKETWYVPNLFLYNDMIRMVGKRRMIEMVEQFVVELQNEGLQPDARTYTELIGAYFKVEMVLKAMETYDQMKDSGYVPDKLTLTILIRNLEKAGEDALSEAIKKECAEYFDYPNKFLEEVERKHKYNYLYLTAENGEQYIPKMTEDPDNSFVNFISLAESVALAPTLDLGISVDVL</sequence>
<evidence type="ECO:0000313" key="3">
    <source>
        <dbReference type="EMBL" id="KAG6422873.1"/>
    </source>
</evidence>
<proteinExistence type="predicted"/>
<dbReference type="InterPro" id="IPR002885">
    <property type="entry name" value="PPR_rpt"/>
</dbReference>
<accession>A0A8X8XZ80</accession>